<feature type="transmembrane region" description="Helical" evidence="1">
    <location>
        <begin position="219"/>
        <end position="243"/>
    </location>
</feature>
<feature type="transmembrane region" description="Helical" evidence="1">
    <location>
        <begin position="91"/>
        <end position="111"/>
    </location>
</feature>
<feature type="transmembrane region" description="Helical" evidence="1">
    <location>
        <begin position="123"/>
        <end position="146"/>
    </location>
</feature>
<feature type="transmembrane region" description="Helical" evidence="1">
    <location>
        <begin position="57"/>
        <end position="79"/>
    </location>
</feature>
<dbReference type="InterPro" id="IPR010293">
    <property type="entry name" value="Sbt_1"/>
</dbReference>
<sequence>MVIDAVVAFFILGIVIQLVGAKIPFPENLYKALSLVLMIAIGLKGGIALQKHLDPDLLTMSVAVVAFGLTIPLVAYPILRFFGQLDNINAGAIAAHYGSVSVATYAVAVALLEAGNIRYEAYFPLFVVLLEMPAILVGLLLAKGSLRHINTAFIRKELIANPSILLMMGSLIIGYIGGESVHKLSPLFIELFSGVLALFLLKMGLTAGKQLTALKKNSLFLISFAVLMPMLGGIAGTALGLALQLSAGGITLMAVLGASASYIAVPAAMKESLPEANSGMSITASLGITFPFNVLFNVPFFIAVGQHLGS</sequence>
<dbReference type="EMBL" id="JAFHLB010000021">
    <property type="protein sequence ID" value="MBN3579072.1"/>
    <property type="molecule type" value="Genomic_DNA"/>
</dbReference>
<keyword evidence="3" id="KW-1185">Reference proteome</keyword>
<feature type="transmembrane region" description="Helical" evidence="1">
    <location>
        <begin position="6"/>
        <end position="25"/>
    </location>
</feature>
<evidence type="ECO:0000256" key="1">
    <source>
        <dbReference type="SAM" id="Phobius"/>
    </source>
</evidence>
<name>A0ABS3A5U8_9VIBR</name>
<comment type="caution">
    <text evidence="2">The sequence shown here is derived from an EMBL/GenBank/DDBJ whole genome shotgun (WGS) entry which is preliminary data.</text>
</comment>
<feature type="transmembrane region" description="Helical" evidence="1">
    <location>
        <begin position="184"/>
        <end position="207"/>
    </location>
</feature>
<feature type="transmembrane region" description="Helical" evidence="1">
    <location>
        <begin position="32"/>
        <end position="51"/>
    </location>
</feature>
<feature type="transmembrane region" description="Helical" evidence="1">
    <location>
        <begin position="281"/>
        <end position="304"/>
    </location>
</feature>
<keyword evidence="1" id="KW-0812">Transmembrane</keyword>
<dbReference type="PANTHER" id="PTHR40400:SF1">
    <property type="entry name" value="SLR1512 PROTEIN"/>
    <property type="match status" value="1"/>
</dbReference>
<protein>
    <submittedName>
        <fullName evidence="2">Sodium-dependent bicarbonate transport family permease</fullName>
    </submittedName>
</protein>
<organism evidence="2 3">
    <name type="scientific">Vibrio neptunius</name>
    <dbReference type="NCBI Taxonomy" id="170651"/>
    <lineage>
        <taxon>Bacteria</taxon>
        <taxon>Pseudomonadati</taxon>
        <taxon>Pseudomonadota</taxon>
        <taxon>Gammaproteobacteria</taxon>
        <taxon>Vibrionales</taxon>
        <taxon>Vibrionaceae</taxon>
        <taxon>Vibrio</taxon>
    </lineage>
</organism>
<dbReference type="Proteomes" id="UP000779070">
    <property type="component" value="Unassembled WGS sequence"/>
</dbReference>
<evidence type="ECO:0000313" key="3">
    <source>
        <dbReference type="Proteomes" id="UP000779070"/>
    </source>
</evidence>
<dbReference type="PANTHER" id="PTHR40400">
    <property type="entry name" value="SLR1512 PROTEIN"/>
    <property type="match status" value="1"/>
</dbReference>
<feature type="transmembrane region" description="Helical" evidence="1">
    <location>
        <begin position="249"/>
        <end position="269"/>
    </location>
</feature>
<dbReference type="RefSeq" id="WP_206371170.1">
    <property type="nucleotide sequence ID" value="NZ_CAWPTM010000092.1"/>
</dbReference>
<dbReference type="Pfam" id="PF05982">
    <property type="entry name" value="Sbt_1"/>
    <property type="match status" value="1"/>
</dbReference>
<keyword evidence="1" id="KW-0472">Membrane</keyword>
<evidence type="ECO:0000313" key="2">
    <source>
        <dbReference type="EMBL" id="MBN3579072.1"/>
    </source>
</evidence>
<proteinExistence type="predicted"/>
<reference evidence="2 3" key="1">
    <citation type="submission" date="2021-02" db="EMBL/GenBank/DDBJ databases">
        <title>Draft Genome Sequences of 5 Vibrio neptunius Strains Isolated From of Bivalve Hatcheries.</title>
        <authorList>
            <person name="Galvis F."/>
            <person name="Barja J.L."/>
            <person name="Lemos M.L."/>
            <person name="Balado M."/>
        </authorList>
    </citation>
    <scope>NUCLEOTIDE SEQUENCE [LARGE SCALE GENOMIC DNA]</scope>
    <source>
        <strain evidence="2 3">PP-145.98</strain>
    </source>
</reference>
<feature type="transmembrane region" description="Helical" evidence="1">
    <location>
        <begin position="158"/>
        <end position="178"/>
    </location>
</feature>
<accession>A0ABS3A5U8</accession>
<gene>
    <name evidence="2" type="ORF">JYA62_15530</name>
</gene>
<keyword evidence="1" id="KW-1133">Transmembrane helix</keyword>